<accession>A0ABV7YYK9</accession>
<feature type="signal peptide" evidence="1">
    <location>
        <begin position="1"/>
        <end position="19"/>
    </location>
</feature>
<keyword evidence="3" id="KW-0645">Protease</keyword>
<comment type="caution">
    <text evidence="3">The sequence shown here is derived from an EMBL/GenBank/DDBJ whole genome shotgun (WGS) entry which is preliminary data.</text>
</comment>
<feature type="chain" id="PRO_5046949301" evidence="1">
    <location>
        <begin position="20"/>
        <end position="844"/>
    </location>
</feature>
<dbReference type="CDD" id="cd06238">
    <property type="entry name" value="M14-like"/>
    <property type="match status" value="1"/>
</dbReference>
<proteinExistence type="predicted"/>
<keyword evidence="3" id="KW-0121">Carboxypeptidase</keyword>
<keyword evidence="3" id="KW-0378">Hydrolase</keyword>
<dbReference type="EC" id="3.4.17.-" evidence="3"/>
<gene>
    <name evidence="3" type="ORF">ACFOOI_15430</name>
</gene>
<dbReference type="RefSeq" id="WP_379838912.1">
    <property type="nucleotide sequence ID" value="NZ_JBHRYQ010000001.1"/>
</dbReference>
<evidence type="ECO:0000313" key="3">
    <source>
        <dbReference type="EMBL" id="MFC3812051.1"/>
    </source>
</evidence>
<evidence type="ECO:0000259" key="2">
    <source>
        <dbReference type="Pfam" id="PF00246"/>
    </source>
</evidence>
<dbReference type="EMBL" id="JBHRYQ010000001">
    <property type="protein sequence ID" value="MFC3812051.1"/>
    <property type="molecule type" value="Genomic_DNA"/>
</dbReference>
<evidence type="ECO:0000256" key="1">
    <source>
        <dbReference type="SAM" id="SignalP"/>
    </source>
</evidence>
<keyword evidence="3" id="KW-0813">Transport</keyword>
<feature type="domain" description="Peptidase M14" evidence="2">
    <location>
        <begin position="59"/>
        <end position="227"/>
    </location>
</feature>
<name>A0ABV7YYK9_9BACT</name>
<dbReference type="InterPro" id="IPR000834">
    <property type="entry name" value="Peptidase_M14"/>
</dbReference>
<sequence>MKKLVYILCLYLIPLVSNAQTSLNYYLPTNVTYDSKIPTPKSFLGYEVGDQHVSPYETYAYYREVAKHSNRIKIDTYAKSFENRELLFVTVSSPENLANIDQIRETHQKIANQSESAKLKIDEMPIVVWMGYSVHGNEASGTNSSLLSIYYLAAAQGPSIDSLLKESVILIDPCINPDGGNRFATWVNQNKSTNLVSDPNSREFKETWPGGRTNHYWFDLNRDWLYQQLPESKGRLEKFYAWLPNVLTDHHEMGSGSTFFFQPGIPIRTHPLTPAKNIELTGKIGTYHGKGLDKIGSYYYTKENYDDFYYGKGSTLPDVNGSIGILFEQASSRGHLQNTNNGLLSFPFTIKNQFSATLSTLKASKEMRKELLTYMKDFYQEKPTSDIKAFVFGGGNDEARVNEMVNVMLRNKVEVYKLNRAEKIGNLEFEKSNSYIVPLNQAKHRLVLSLFEKRTSFLDSAFYDISAWTLPLCMNVPYAETKTQISLGEKVTDAPKLKGEVIGESSYSYLFEWDAYFAPRAAYELLEKGYTLRYAMSPFTVDLNGKTKSFSYGTIQIQCEQKDPSELLKKLAERDGITFYAQKTGMTLSGINMGSEKFKKLEIPKALMIVGDGVDNNDAGEVWHLLDQRVNFPLSFADINQVNQLDLSEYTHIIINQGRYNALNEDAIRQFLKGGNTLIALGDGATWLAQKKIGGVTTKPYASNDGKSKRPFDLKSNYDGAMVTSGAILEAKIDESNPICFGYKQSDLAVFKVNNIAFEDTKNPYDTPVIYSDKPLLAGYVHPKNIERFKNSPAVITQRYGGGNIISFSDNPNFRAFWYGTNKLFLNALFFGKSIGGSRFDDED</sequence>
<keyword evidence="3" id="KW-0762">Sugar transport</keyword>
<keyword evidence="4" id="KW-1185">Reference proteome</keyword>
<protein>
    <submittedName>
        <fullName evidence="3">M14 metallopeptidase family protein</fullName>
        <ecNumber evidence="3">3.4.17.-</ecNumber>
    </submittedName>
</protein>
<keyword evidence="1" id="KW-0732">Signal</keyword>
<organism evidence="3 4">
    <name type="scientific">Lacihabitans lacunae</name>
    <dbReference type="NCBI Taxonomy" id="1028214"/>
    <lineage>
        <taxon>Bacteria</taxon>
        <taxon>Pseudomonadati</taxon>
        <taxon>Bacteroidota</taxon>
        <taxon>Cytophagia</taxon>
        <taxon>Cytophagales</taxon>
        <taxon>Leadbetterellaceae</taxon>
        <taxon>Lacihabitans</taxon>
    </lineage>
</organism>
<dbReference type="GO" id="GO:0004180">
    <property type="term" value="F:carboxypeptidase activity"/>
    <property type="evidence" value="ECO:0007669"/>
    <property type="project" value="UniProtKB-KW"/>
</dbReference>
<dbReference type="SUPFAM" id="SSF52317">
    <property type="entry name" value="Class I glutamine amidotransferase-like"/>
    <property type="match status" value="1"/>
</dbReference>
<dbReference type="SUPFAM" id="SSF53187">
    <property type="entry name" value="Zn-dependent exopeptidases"/>
    <property type="match status" value="1"/>
</dbReference>
<evidence type="ECO:0000313" key="4">
    <source>
        <dbReference type="Proteomes" id="UP001595616"/>
    </source>
</evidence>
<dbReference type="InterPro" id="IPR029062">
    <property type="entry name" value="Class_I_gatase-like"/>
</dbReference>
<dbReference type="Gene3D" id="3.40.630.10">
    <property type="entry name" value="Zn peptidases"/>
    <property type="match status" value="1"/>
</dbReference>
<dbReference type="Pfam" id="PF00246">
    <property type="entry name" value="Peptidase_M14"/>
    <property type="match status" value="1"/>
</dbReference>
<reference evidence="4" key="1">
    <citation type="journal article" date="2019" name="Int. J. Syst. Evol. Microbiol.">
        <title>The Global Catalogue of Microorganisms (GCM) 10K type strain sequencing project: providing services to taxonomists for standard genome sequencing and annotation.</title>
        <authorList>
            <consortium name="The Broad Institute Genomics Platform"/>
            <consortium name="The Broad Institute Genome Sequencing Center for Infectious Disease"/>
            <person name="Wu L."/>
            <person name="Ma J."/>
        </authorList>
    </citation>
    <scope>NUCLEOTIDE SEQUENCE [LARGE SCALE GENOMIC DNA]</scope>
    <source>
        <strain evidence="4">CECT 7956</strain>
    </source>
</reference>
<dbReference type="Proteomes" id="UP001595616">
    <property type="component" value="Unassembled WGS sequence"/>
</dbReference>